<proteinExistence type="predicted"/>
<comment type="caution">
    <text evidence="1">The sequence shown here is derived from an EMBL/GenBank/DDBJ whole genome shotgun (WGS) entry which is preliminary data.</text>
</comment>
<gene>
    <name evidence="1" type="ORF">FPQ15_02370</name>
</gene>
<protein>
    <submittedName>
        <fullName evidence="1">Uncharacterized protein</fullName>
    </submittedName>
</protein>
<organism evidence="1 2">
    <name type="scientific">Gilliamella apicola</name>
    <dbReference type="NCBI Taxonomy" id="1196095"/>
    <lineage>
        <taxon>Bacteria</taxon>
        <taxon>Pseudomonadati</taxon>
        <taxon>Pseudomonadota</taxon>
        <taxon>Gammaproteobacteria</taxon>
        <taxon>Orbales</taxon>
        <taxon>Orbaceae</taxon>
        <taxon>Gilliamella</taxon>
    </lineage>
</organism>
<dbReference type="RefSeq" id="WP_144091368.1">
    <property type="nucleotide sequence ID" value="NZ_VMHM01000002.1"/>
</dbReference>
<dbReference type="EMBL" id="VMHM01000002">
    <property type="protein sequence ID" value="TSK05663.1"/>
    <property type="molecule type" value="Genomic_DNA"/>
</dbReference>
<dbReference type="AlphaFoldDB" id="A0A556SX43"/>
<reference evidence="1 2" key="1">
    <citation type="submission" date="2019-07" db="EMBL/GenBank/DDBJ databases">
        <title>Gilliamella genomes.</title>
        <authorList>
            <person name="Zheng H."/>
        </authorList>
    </citation>
    <scope>NUCLEOTIDE SEQUENCE [LARGE SCALE GENOMIC DNA]</scope>
    <source>
        <strain evidence="1 2">W8127</strain>
    </source>
</reference>
<dbReference type="Proteomes" id="UP000319483">
    <property type="component" value="Unassembled WGS sequence"/>
</dbReference>
<evidence type="ECO:0000313" key="1">
    <source>
        <dbReference type="EMBL" id="TSK05663.1"/>
    </source>
</evidence>
<name>A0A556SX43_9GAMM</name>
<sequence length="85" mass="9703">MGRFGELTCRHQFDEYGRLRQQTLQLHQTLSKSIERRYDYNVVGELTGSTTSISSQIALKEFESALNIAIKQNGIVTDKMIHGEN</sequence>
<accession>A0A556SX43</accession>
<evidence type="ECO:0000313" key="2">
    <source>
        <dbReference type="Proteomes" id="UP000319483"/>
    </source>
</evidence>